<dbReference type="Gene3D" id="3.90.350.10">
    <property type="entry name" value="Transposase Inhibitor Protein From Tn5, Chain A, domain 1"/>
    <property type="match status" value="1"/>
</dbReference>
<dbReference type="EC" id="4.2.1.11" evidence="2"/>
<accession>A0A6J4JYJ3</accession>
<protein>
    <submittedName>
        <fullName evidence="2">Enolase</fullName>
        <ecNumber evidence="2">4.2.1.11</ecNumber>
    </submittedName>
</protein>
<reference evidence="2" key="1">
    <citation type="submission" date="2020-02" db="EMBL/GenBank/DDBJ databases">
        <authorList>
            <person name="Meier V. D."/>
        </authorList>
    </citation>
    <scope>NUCLEOTIDE SEQUENCE</scope>
    <source>
        <strain evidence="2">AVDCRST_MAG92</strain>
    </source>
</reference>
<evidence type="ECO:0000313" key="2">
    <source>
        <dbReference type="EMBL" id="CAA9291068.1"/>
    </source>
</evidence>
<name>A0A6J4JYJ3_9CYAN</name>
<dbReference type="InterPro" id="IPR012337">
    <property type="entry name" value="RNaseH-like_sf"/>
</dbReference>
<proteinExistence type="predicted"/>
<keyword evidence="2" id="KW-0456">Lyase</keyword>
<dbReference type="InterPro" id="IPR047658">
    <property type="entry name" value="IS4-like_transpos"/>
</dbReference>
<dbReference type="NCBIfam" id="NF033591">
    <property type="entry name" value="transpos_IS4_2"/>
    <property type="match status" value="1"/>
</dbReference>
<dbReference type="Pfam" id="PF01609">
    <property type="entry name" value="DDE_Tnp_1"/>
    <property type="match status" value="1"/>
</dbReference>
<dbReference type="GO" id="GO:0006313">
    <property type="term" value="P:DNA transposition"/>
    <property type="evidence" value="ECO:0007669"/>
    <property type="project" value="InterPro"/>
</dbReference>
<dbReference type="EMBL" id="CADCTM010000755">
    <property type="protein sequence ID" value="CAA9291068.1"/>
    <property type="molecule type" value="Genomic_DNA"/>
</dbReference>
<feature type="domain" description="Transposase IS4-like" evidence="1">
    <location>
        <begin position="142"/>
        <end position="297"/>
    </location>
</feature>
<dbReference type="AlphaFoldDB" id="A0A6J4JYJ3"/>
<dbReference type="GO" id="GO:0003677">
    <property type="term" value="F:DNA binding"/>
    <property type="evidence" value="ECO:0007669"/>
    <property type="project" value="InterPro"/>
</dbReference>
<gene>
    <name evidence="2" type="ORF">AVDCRST_MAG92-4270</name>
</gene>
<sequence>MLPRFYQAHLQNQLSPSQYVLLNILIELLQWQKQVRLERLAANLPLPIQFESRRRQLQRFLVCSQLTIQSVWFGIINYLLSCYFAPGKDLTVVIDRTQWREHNLLMASLIWQQRAIPLYWYFLPHKGNSSFAQQQAVIQPVLPLLKTYRVTVLGDREFCSVELGQWLENQGLAICLRLRRNEYIRRQTEFTRQLKQLGLKPGMSMFFTGVNVTKQLGFSQFNVACKWKRKYRHHQTDAGWFLLTNLSTLPAAITAYQQRTGIEAMFKDCKSGGYSLEGCHATEPRLGTIVLLIAIAYTSAIVQGSDIRRLQVEPYVCRPKERARTQRRHSNFWVGLYGQTWLSTLELCLNWVTQWMELNRNKRLYYQQGLTAITFIQSPL</sequence>
<dbReference type="InterPro" id="IPR002559">
    <property type="entry name" value="Transposase_11"/>
</dbReference>
<evidence type="ECO:0000259" key="1">
    <source>
        <dbReference type="Pfam" id="PF01609"/>
    </source>
</evidence>
<dbReference type="SUPFAM" id="SSF53098">
    <property type="entry name" value="Ribonuclease H-like"/>
    <property type="match status" value="1"/>
</dbReference>
<dbReference type="GO" id="GO:0004634">
    <property type="term" value="F:phosphopyruvate hydratase activity"/>
    <property type="evidence" value="ECO:0007669"/>
    <property type="project" value="UniProtKB-EC"/>
</dbReference>
<dbReference type="GO" id="GO:0004803">
    <property type="term" value="F:transposase activity"/>
    <property type="evidence" value="ECO:0007669"/>
    <property type="project" value="InterPro"/>
</dbReference>
<organism evidence="2">
    <name type="scientific">uncultured Coleofasciculus sp</name>
    <dbReference type="NCBI Taxonomy" id="1267456"/>
    <lineage>
        <taxon>Bacteria</taxon>
        <taxon>Bacillati</taxon>
        <taxon>Cyanobacteriota</taxon>
        <taxon>Cyanophyceae</taxon>
        <taxon>Coleofasciculales</taxon>
        <taxon>Coleofasciculaceae</taxon>
        <taxon>Coleofasciculus</taxon>
        <taxon>environmental samples</taxon>
    </lineage>
</organism>